<dbReference type="InterPro" id="IPR051909">
    <property type="entry name" value="MFP_Cation_Efflux"/>
</dbReference>
<gene>
    <name evidence="5" type="ORF">ElP_41400</name>
</gene>
<dbReference type="AlphaFoldDB" id="A0A518H5V6"/>
<evidence type="ECO:0000313" key="6">
    <source>
        <dbReference type="Proteomes" id="UP000317835"/>
    </source>
</evidence>
<keyword evidence="6" id="KW-1185">Reference proteome</keyword>
<accession>A0A518H5V6</accession>
<name>A0A518H5V6_9BACT</name>
<organism evidence="5 6">
    <name type="scientific">Tautonia plasticadhaerens</name>
    <dbReference type="NCBI Taxonomy" id="2527974"/>
    <lineage>
        <taxon>Bacteria</taxon>
        <taxon>Pseudomonadati</taxon>
        <taxon>Planctomycetota</taxon>
        <taxon>Planctomycetia</taxon>
        <taxon>Isosphaerales</taxon>
        <taxon>Isosphaeraceae</taxon>
        <taxon>Tautonia</taxon>
    </lineage>
</organism>
<dbReference type="Pfam" id="PF19335">
    <property type="entry name" value="HMBD"/>
    <property type="match status" value="2"/>
</dbReference>
<dbReference type="InterPro" id="IPR058649">
    <property type="entry name" value="CzcB_C"/>
</dbReference>
<dbReference type="Pfam" id="PF25975">
    <property type="entry name" value="CzcB_C"/>
    <property type="match status" value="1"/>
</dbReference>
<reference evidence="5 6" key="1">
    <citation type="submission" date="2019-02" db="EMBL/GenBank/DDBJ databases">
        <title>Deep-cultivation of Planctomycetes and their phenomic and genomic characterization uncovers novel biology.</title>
        <authorList>
            <person name="Wiegand S."/>
            <person name="Jogler M."/>
            <person name="Boedeker C."/>
            <person name="Pinto D."/>
            <person name="Vollmers J."/>
            <person name="Rivas-Marin E."/>
            <person name="Kohn T."/>
            <person name="Peeters S.H."/>
            <person name="Heuer A."/>
            <person name="Rast P."/>
            <person name="Oberbeckmann S."/>
            <person name="Bunk B."/>
            <person name="Jeske O."/>
            <person name="Meyerdierks A."/>
            <person name="Storesund J.E."/>
            <person name="Kallscheuer N."/>
            <person name="Luecker S."/>
            <person name="Lage O.M."/>
            <person name="Pohl T."/>
            <person name="Merkel B.J."/>
            <person name="Hornburger P."/>
            <person name="Mueller R.-W."/>
            <person name="Bruemmer F."/>
            <person name="Labrenz M."/>
            <person name="Spormann A.M."/>
            <person name="Op den Camp H."/>
            <person name="Overmann J."/>
            <person name="Amann R."/>
            <person name="Jetten M.S.M."/>
            <person name="Mascher T."/>
            <person name="Medema M.H."/>
            <person name="Devos D.P."/>
            <person name="Kaster A.-K."/>
            <person name="Ovreas L."/>
            <person name="Rohde M."/>
            <person name="Galperin M.Y."/>
            <person name="Jogler C."/>
        </authorList>
    </citation>
    <scope>NUCLEOTIDE SEQUENCE [LARGE SCALE GENOMIC DNA]</scope>
    <source>
        <strain evidence="5 6">ElP</strain>
    </source>
</reference>
<proteinExistence type="predicted"/>
<dbReference type="GO" id="GO:0046872">
    <property type="term" value="F:metal ion binding"/>
    <property type="evidence" value="ECO:0007669"/>
    <property type="project" value="InterPro"/>
</dbReference>
<evidence type="ECO:0000259" key="3">
    <source>
        <dbReference type="Pfam" id="PF25954"/>
    </source>
</evidence>
<dbReference type="InterPro" id="IPR058792">
    <property type="entry name" value="Beta-barrel_RND_2"/>
</dbReference>
<feature type="domain" description="CzcB-like C-terminal circularly permuted SH3-like" evidence="4">
    <location>
        <begin position="342"/>
        <end position="402"/>
    </location>
</feature>
<dbReference type="PANTHER" id="PTHR30097:SF4">
    <property type="entry name" value="SLR6042 PROTEIN"/>
    <property type="match status" value="1"/>
</dbReference>
<dbReference type="Pfam" id="PF25954">
    <property type="entry name" value="Beta-barrel_RND_2"/>
    <property type="match status" value="1"/>
</dbReference>
<evidence type="ECO:0000313" key="5">
    <source>
        <dbReference type="EMBL" id="QDV36221.1"/>
    </source>
</evidence>
<evidence type="ECO:0000259" key="2">
    <source>
        <dbReference type="Pfam" id="PF19335"/>
    </source>
</evidence>
<evidence type="ECO:0000256" key="1">
    <source>
        <dbReference type="ARBA" id="ARBA00022448"/>
    </source>
</evidence>
<keyword evidence="1" id="KW-0813">Transport</keyword>
<dbReference type="Proteomes" id="UP000317835">
    <property type="component" value="Chromosome"/>
</dbReference>
<feature type="domain" description="Heavy metal binding" evidence="2">
    <location>
        <begin position="83"/>
        <end position="107"/>
    </location>
</feature>
<feature type="domain" description="CusB-like beta-barrel" evidence="3">
    <location>
        <begin position="168"/>
        <end position="239"/>
    </location>
</feature>
<dbReference type="Gene3D" id="2.40.420.20">
    <property type="match status" value="1"/>
</dbReference>
<dbReference type="KEGG" id="tpla:ElP_41400"/>
<dbReference type="PANTHER" id="PTHR30097">
    <property type="entry name" value="CATION EFFLUX SYSTEM PROTEIN CUSB"/>
    <property type="match status" value="1"/>
</dbReference>
<dbReference type="EMBL" id="CP036426">
    <property type="protein sequence ID" value="QDV36221.1"/>
    <property type="molecule type" value="Genomic_DNA"/>
</dbReference>
<dbReference type="GO" id="GO:0060003">
    <property type="term" value="P:copper ion export"/>
    <property type="evidence" value="ECO:0007669"/>
    <property type="project" value="TreeGrafter"/>
</dbReference>
<protein>
    <submittedName>
        <fullName evidence="5">Copper/silver efflux system membrane fusion protein CusB</fullName>
    </submittedName>
</protein>
<dbReference type="GO" id="GO:0015679">
    <property type="term" value="P:plasma membrane copper ion transport"/>
    <property type="evidence" value="ECO:0007669"/>
    <property type="project" value="TreeGrafter"/>
</dbReference>
<sequence>MWRVLRRPRGPERDGPARASGLLKAVLPALRLLQVRLRIPAALLVVAIVAGQWETLRNRWDTLTRPRSTADPAMLAVTNDVEYFCPMDPGVVSGWPGKCGVCHMALVVRKKGDATMLPDGVVARMQLSPYRVQLAGILTSPVDFRPLMRTREATGVVDRLEDRARVRCEVAARRAPWIAVGQEAEIRSPDLPEFGARLGKVAAVTPQVVDGFETLQAEVEVDDAEGGLRPGMVAEVTFRVPAAGLEPFRSLPSDPPPRRAGEPVQVYACVEHPDSIGLIPGRCPEDQLPRMLLNLDDRQRVRWWCPMHPEVTDDRPGSDCAECGGMELRPRLVTFRPAGQVLAVPESAVVDSGSSTVVFVESMPGMFDGVEVELGARCGDAYPVIRGLEAGQTIVIRGAFLLDAETRLNPSLTASYFGAARRQAEASAVALGAATRADPAGGAEAEALASLPPGDLELARRQGTCPVTGMPLGSMGRPIRVEVDGRVVFLCCSGCEGKLRRDPARYLGGATGAGTDQP</sequence>
<evidence type="ECO:0000259" key="4">
    <source>
        <dbReference type="Pfam" id="PF25975"/>
    </source>
</evidence>
<dbReference type="InterPro" id="IPR045800">
    <property type="entry name" value="HMBD"/>
</dbReference>
<feature type="domain" description="Heavy metal binding" evidence="2">
    <location>
        <begin position="303"/>
        <end position="330"/>
    </location>
</feature>
<dbReference type="Gene3D" id="2.40.30.170">
    <property type="match status" value="1"/>
</dbReference>
<dbReference type="GO" id="GO:0030313">
    <property type="term" value="C:cell envelope"/>
    <property type="evidence" value="ECO:0007669"/>
    <property type="project" value="TreeGrafter"/>
</dbReference>